<sequence length="256" mass="27152">MIRIAANLSTLFADLPIEARFEAAARAGFAAVEMQFPYAWPARHIAALLAANGLTLALINAPAGDFARGDRGLVLGDEDAFRRSIDQAIAYAQATDCRRVHVLIGNGPPDAVAVRRLREAARRFSGHGVALMLEALNPLDQPGYALPDLAAADALRIAIGEANVRLQLDAYHLLRSGGDPLAAFDRLGGHVGHIQIADPSDRGEPSEPVLFDVLDTVAASGWDGFVGAEYNPRGKTAAGLGWARRYGVVPGERTDG</sequence>
<dbReference type="Proteomes" id="UP000189818">
    <property type="component" value="Unassembled WGS sequence"/>
</dbReference>
<feature type="domain" description="Xylose isomerase-like TIM barrel" evidence="4">
    <location>
        <begin position="21"/>
        <end position="245"/>
    </location>
</feature>
<dbReference type="PANTHER" id="PTHR43489:SF6">
    <property type="entry name" value="HYDROXYPYRUVATE ISOMERASE-RELATED"/>
    <property type="match status" value="1"/>
</dbReference>
<dbReference type="SUPFAM" id="SSF51658">
    <property type="entry name" value="Xylose isomerase-like"/>
    <property type="match status" value="1"/>
</dbReference>
<dbReference type="InterPro" id="IPR026040">
    <property type="entry name" value="HyI-like"/>
</dbReference>
<dbReference type="PIRSF" id="PIRSF006241">
    <property type="entry name" value="HyI"/>
    <property type="match status" value="1"/>
</dbReference>
<organism evidence="5 6">
    <name type="scientific">Rhizorhabdus histidinilytica</name>
    <dbReference type="NCBI Taxonomy" id="439228"/>
    <lineage>
        <taxon>Bacteria</taxon>
        <taxon>Pseudomonadati</taxon>
        <taxon>Pseudomonadota</taxon>
        <taxon>Alphaproteobacteria</taxon>
        <taxon>Sphingomonadales</taxon>
        <taxon>Sphingomonadaceae</taxon>
        <taxon>Rhizorhabdus</taxon>
    </lineage>
</organism>
<feature type="active site" description="Proton donor/acceptor" evidence="3">
    <location>
        <position position="229"/>
    </location>
</feature>
<comment type="similarity">
    <text evidence="2">Belongs to the hyi family.</text>
</comment>
<dbReference type="InterPro" id="IPR036237">
    <property type="entry name" value="Xyl_isomerase-like_sf"/>
</dbReference>
<dbReference type="GO" id="GO:0008903">
    <property type="term" value="F:hydroxypyruvate isomerase activity"/>
    <property type="evidence" value="ECO:0007669"/>
    <property type="project" value="TreeGrafter"/>
</dbReference>
<dbReference type="AlphaFoldDB" id="A0A1T5FND7"/>
<dbReference type="Pfam" id="PF01261">
    <property type="entry name" value="AP_endonuc_2"/>
    <property type="match status" value="1"/>
</dbReference>
<feature type="active site" description="Proton donor/acceptor" evidence="3">
    <location>
        <position position="134"/>
    </location>
</feature>
<dbReference type="InterPro" id="IPR013022">
    <property type="entry name" value="Xyl_isomerase-like_TIM-brl"/>
</dbReference>
<evidence type="ECO:0000313" key="6">
    <source>
        <dbReference type="Proteomes" id="UP000189818"/>
    </source>
</evidence>
<protein>
    <submittedName>
        <fullName evidence="5">Hydroxypyruvate isomerase</fullName>
    </submittedName>
</protein>
<evidence type="ECO:0000259" key="4">
    <source>
        <dbReference type="Pfam" id="PF01261"/>
    </source>
</evidence>
<evidence type="ECO:0000256" key="3">
    <source>
        <dbReference type="PIRSR" id="PIRSR006241-50"/>
    </source>
</evidence>
<dbReference type="STRING" id="439228.SAMN06295920_11081"/>
<dbReference type="InterPro" id="IPR050417">
    <property type="entry name" value="Sugar_Epim/Isomerase"/>
</dbReference>
<accession>A0A1T5FND7</accession>
<evidence type="ECO:0000256" key="2">
    <source>
        <dbReference type="PIRNR" id="PIRNR006241"/>
    </source>
</evidence>
<proteinExistence type="inferred from homology"/>
<dbReference type="PANTHER" id="PTHR43489">
    <property type="entry name" value="ISOMERASE"/>
    <property type="match status" value="1"/>
</dbReference>
<dbReference type="OrthoDB" id="9786584at2"/>
<reference evidence="6" key="1">
    <citation type="submission" date="2017-02" db="EMBL/GenBank/DDBJ databases">
        <authorList>
            <person name="Varghese N."/>
            <person name="Submissions S."/>
        </authorList>
    </citation>
    <scope>NUCLEOTIDE SEQUENCE [LARGE SCALE GENOMIC DNA]</scope>
    <source>
        <strain evidence="6">UM2</strain>
    </source>
</reference>
<keyword evidence="6" id="KW-1185">Reference proteome</keyword>
<keyword evidence="5" id="KW-0670">Pyruvate</keyword>
<dbReference type="RefSeq" id="WP_079649885.1">
    <property type="nucleotide sequence ID" value="NZ_FUYM01000010.1"/>
</dbReference>
<name>A0A1T5FND7_9SPHN</name>
<evidence type="ECO:0000256" key="1">
    <source>
        <dbReference type="ARBA" id="ARBA00023235"/>
    </source>
</evidence>
<dbReference type="EMBL" id="FUYM01000010">
    <property type="protein sequence ID" value="SKB97699.1"/>
    <property type="molecule type" value="Genomic_DNA"/>
</dbReference>
<keyword evidence="1 2" id="KW-0413">Isomerase</keyword>
<dbReference type="GO" id="GO:0046487">
    <property type="term" value="P:glyoxylate metabolic process"/>
    <property type="evidence" value="ECO:0007669"/>
    <property type="project" value="TreeGrafter"/>
</dbReference>
<dbReference type="Gene3D" id="3.20.20.150">
    <property type="entry name" value="Divalent-metal-dependent TIM barrel enzymes"/>
    <property type="match status" value="1"/>
</dbReference>
<gene>
    <name evidence="5" type="ORF">SAMN06295920_11081</name>
</gene>
<evidence type="ECO:0000313" key="5">
    <source>
        <dbReference type="EMBL" id="SKB97699.1"/>
    </source>
</evidence>